<proteinExistence type="inferred from homology"/>
<dbReference type="SUPFAM" id="SSF51445">
    <property type="entry name" value="(Trans)glycosidases"/>
    <property type="match status" value="1"/>
</dbReference>
<dbReference type="EMBL" id="FJNE01000003">
    <property type="protein sequence ID" value="CZQ90210.1"/>
    <property type="molecule type" value="Genomic_DNA"/>
</dbReference>
<sequence>MENGIKERNSNGLMEKRNWWKEDVVYQIYPKSFYDSDNDGGGDIKGVTQKLPYLEELGITLLWICPIFTSPMVDNGYDISDYQGIQPEFGSMADFEELLEEAKKRNISIILDLVVNHSSDEHGWFKQALRDSESKYRDYYIFKEGKDGNPPNNWRSIFGGSVWEQVPAEDNLYYFHTFDKRQPDLNWENSALREEIYAMINWWLEKGIAGFRIDSITFIKKDQDYGDVPADGADGLASVKHKGRNRPGIADFLAELNQKTFNKYPCVSVGEAPGVTYDEYDKYIGEGGYFNMIFDFHYADIDVENGSEWFRKTDWKPKQLKELIFESQNAIQKVGWGANFLENHDQPRSISKYIRDAAYQNEIGAKALGTLFFFLRGTPYIYQGQEIGMKNFKRDTITDFNDVSSLDNYPRAMLEGFTAEESLAFVNQRSRDNGRTPFQWDATKNAGFNEGTEPWLKLVGDHEEVNAADQVNDPDSIFSFYKEMIQIRNHSPFKDTLIYGAFRPLETPDDVIGYGRIGDEVIQILVNMSNKETAVEKVSGAILLNNYETIEQSGTQSLLKPYQAIVIRKDEENV</sequence>
<keyword evidence="2" id="KW-0378">Hydrolase</keyword>
<dbReference type="FunFam" id="3.20.20.80:FF:000064">
    <property type="entry name" value="Oligo-1,6-glucosidase"/>
    <property type="match status" value="1"/>
</dbReference>
<reference evidence="5 6" key="1">
    <citation type="submission" date="2016-02" db="EMBL/GenBank/DDBJ databases">
        <authorList>
            <person name="Wen L."/>
            <person name="He K."/>
            <person name="Yang H."/>
        </authorList>
    </citation>
    <scope>NUCLEOTIDE SEQUENCE [LARGE SCALE GENOMIC DNA]</scope>
    <source>
        <strain evidence="5">Trichococcus palustris</strain>
    </source>
</reference>
<keyword evidence="3" id="KW-0326">Glycosidase</keyword>
<evidence type="ECO:0000256" key="1">
    <source>
        <dbReference type="ARBA" id="ARBA00008061"/>
    </source>
</evidence>
<dbReference type="SUPFAM" id="SSF51011">
    <property type="entry name" value="Glycosyl hydrolase domain"/>
    <property type="match status" value="1"/>
</dbReference>
<dbReference type="CDD" id="cd11333">
    <property type="entry name" value="AmyAc_SI_OligoGlu_DGase"/>
    <property type="match status" value="1"/>
</dbReference>
<accession>A0A143YHI9</accession>
<dbReference type="PANTHER" id="PTHR10357:SF179">
    <property type="entry name" value="NEUTRAL AND BASIC AMINO ACID TRANSPORT PROTEIN RBAT"/>
    <property type="match status" value="1"/>
</dbReference>
<dbReference type="Pfam" id="PF00128">
    <property type="entry name" value="Alpha-amylase"/>
    <property type="match status" value="1"/>
</dbReference>
<dbReference type="InterPro" id="IPR006047">
    <property type="entry name" value="GH13_cat_dom"/>
</dbReference>
<dbReference type="Proteomes" id="UP000242754">
    <property type="component" value="Unassembled WGS sequence"/>
</dbReference>
<evidence type="ECO:0000259" key="4">
    <source>
        <dbReference type="SMART" id="SM00642"/>
    </source>
</evidence>
<dbReference type="GO" id="GO:0009313">
    <property type="term" value="P:oligosaccharide catabolic process"/>
    <property type="evidence" value="ECO:0007669"/>
    <property type="project" value="TreeGrafter"/>
</dbReference>
<evidence type="ECO:0000313" key="6">
    <source>
        <dbReference type="Proteomes" id="UP000242754"/>
    </source>
</evidence>
<gene>
    <name evidence="5" type="ORF">Tpal_1228</name>
</gene>
<dbReference type="InterPro" id="IPR045857">
    <property type="entry name" value="O16G_dom_2"/>
</dbReference>
<organism evidence="5 6">
    <name type="scientific">Trichococcus palustris</name>
    <dbReference type="NCBI Taxonomy" id="140314"/>
    <lineage>
        <taxon>Bacteria</taxon>
        <taxon>Bacillati</taxon>
        <taxon>Bacillota</taxon>
        <taxon>Bacilli</taxon>
        <taxon>Lactobacillales</taxon>
        <taxon>Carnobacteriaceae</taxon>
        <taxon>Trichococcus</taxon>
    </lineage>
</organism>
<dbReference type="PANTHER" id="PTHR10357">
    <property type="entry name" value="ALPHA-AMYLASE FAMILY MEMBER"/>
    <property type="match status" value="1"/>
</dbReference>
<dbReference type="GO" id="GO:0004556">
    <property type="term" value="F:alpha-amylase activity"/>
    <property type="evidence" value="ECO:0007669"/>
    <property type="project" value="TreeGrafter"/>
</dbReference>
<dbReference type="RefSeq" id="WP_245825692.1">
    <property type="nucleotide sequence ID" value="NZ_FJNE01000003.1"/>
</dbReference>
<dbReference type="Gene3D" id="3.20.20.80">
    <property type="entry name" value="Glycosidases"/>
    <property type="match status" value="1"/>
</dbReference>
<keyword evidence="6" id="KW-1185">Reference proteome</keyword>
<dbReference type="Gene3D" id="3.90.400.10">
    <property type="entry name" value="Oligo-1,6-glucosidase, Domain 2"/>
    <property type="match status" value="1"/>
</dbReference>
<dbReference type="STRING" id="140314.SAMN04488076_11271"/>
<dbReference type="InterPro" id="IPR013780">
    <property type="entry name" value="Glyco_hydro_b"/>
</dbReference>
<name>A0A143YHI9_9LACT</name>
<comment type="similarity">
    <text evidence="1">Belongs to the glycosyl hydrolase 13 family.</text>
</comment>
<protein>
    <recommendedName>
        <fullName evidence="4">Glycosyl hydrolase family 13 catalytic domain-containing protein</fullName>
    </recommendedName>
</protein>
<feature type="domain" description="Glycosyl hydrolase family 13 catalytic" evidence="4">
    <location>
        <begin position="27"/>
        <end position="435"/>
    </location>
</feature>
<dbReference type="SMART" id="SM00642">
    <property type="entry name" value="Aamy"/>
    <property type="match status" value="1"/>
</dbReference>
<dbReference type="AlphaFoldDB" id="A0A143YHI9"/>
<evidence type="ECO:0000256" key="2">
    <source>
        <dbReference type="ARBA" id="ARBA00022801"/>
    </source>
</evidence>
<dbReference type="Gene3D" id="2.60.40.1180">
    <property type="entry name" value="Golgi alpha-mannosidase II"/>
    <property type="match status" value="1"/>
</dbReference>
<dbReference type="InterPro" id="IPR017853">
    <property type="entry name" value="GH"/>
</dbReference>
<evidence type="ECO:0000313" key="5">
    <source>
        <dbReference type="EMBL" id="CZQ90210.1"/>
    </source>
</evidence>
<dbReference type="FunFam" id="3.90.400.10:FF:000002">
    <property type="entry name" value="Sucrose isomerase"/>
    <property type="match status" value="1"/>
</dbReference>
<evidence type="ECO:0000256" key="3">
    <source>
        <dbReference type="ARBA" id="ARBA00023295"/>
    </source>
</evidence>